<evidence type="ECO:0000313" key="2">
    <source>
        <dbReference type="Proteomes" id="UP001433268"/>
    </source>
</evidence>
<name>A0ABR1XE32_9PEZI</name>
<dbReference type="GeneID" id="92039003"/>
<dbReference type="Proteomes" id="UP001433268">
    <property type="component" value="Unassembled WGS sequence"/>
</dbReference>
<reference evidence="1 2" key="1">
    <citation type="submission" date="2023-01" db="EMBL/GenBank/DDBJ databases">
        <title>Analysis of 21 Apiospora genomes using comparative genomics revels a genus with tremendous synthesis potential of carbohydrate active enzymes and secondary metabolites.</title>
        <authorList>
            <person name="Sorensen T."/>
        </authorList>
    </citation>
    <scope>NUCLEOTIDE SEQUENCE [LARGE SCALE GENOMIC DNA]</scope>
    <source>
        <strain evidence="1 2">CBS 114990</strain>
    </source>
</reference>
<accession>A0ABR1XE32</accession>
<comment type="caution">
    <text evidence="1">The sequence shown here is derived from an EMBL/GenBank/DDBJ whole genome shotgun (WGS) entry which is preliminary data.</text>
</comment>
<organism evidence="1 2">
    <name type="scientific">Apiospora hydei</name>
    <dbReference type="NCBI Taxonomy" id="1337664"/>
    <lineage>
        <taxon>Eukaryota</taxon>
        <taxon>Fungi</taxon>
        <taxon>Dikarya</taxon>
        <taxon>Ascomycota</taxon>
        <taxon>Pezizomycotina</taxon>
        <taxon>Sordariomycetes</taxon>
        <taxon>Xylariomycetidae</taxon>
        <taxon>Amphisphaeriales</taxon>
        <taxon>Apiosporaceae</taxon>
        <taxon>Apiospora</taxon>
    </lineage>
</organism>
<sequence length="346" mass="39294">MMAVYANGYINISADSAGDGNGGLFRQRDPAMFQSFLVPSDRTGSNGSYNCHLSNWDKYVESAPLKARSWVTQERFMSPRVVHFSNDQVHWECVELMTSESVNSSFHIGPEFIWTPEKSFHAFIQEPNSDTKIESLYTIWYRLVESYTTGQLTFISDRPVAIAGLARTFAHLLQLEQKDYICGLWRPYLVLEMMWYTFTSTDRPNPDIPSWSWLSVNGDVWFKTPQVATKYQPVAEVMDVRITASLGDPYGSIVSGPLKIRAPICRAKIRRVPDPHARLDDGPKWEYTFVLGQEEIGEGHSFMLNLDECSSEFMEKVLSQDVYLLLGQGSILPYPETPDLPGSKQS</sequence>
<proteinExistence type="predicted"/>
<protein>
    <recommendedName>
        <fullName evidence="3">Heterokaryon incompatibility protein</fullName>
    </recommendedName>
</protein>
<evidence type="ECO:0000313" key="1">
    <source>
        <dbReference type="EMBL" id="KAK8094943.1"/>
    </source>
</evidence>
<evidence type="ECO:0008006" key="3">
    <source>
        <dbReference type="Google" id="ProtNLM"/>
    </source>
</evidence>
<gene>
    <name evidence="1" type="ORF">PG997_001628</name>
</gene>
<dbReference type="EMBL" id="JAQQWN010000002">
    <property type="protein sequence ID" value="KAK8094943.1"/>
    <property type="molecule type" value="Genomic_DNA"/>
</dbReference>
<dbReference type="PANTHER" id="PTHR33112:SF10">
    <property type="entry name" value="TOL"/>
    <property type="match status" value="1"/>
</dbReference>
<dbReference type="RefSeq" id="XP_066675716.1">
    <property type="nucleotide sequence ID" value="XM_066805943.1"/>
</dbReference>
<keyword evidence="2" id="KW-1185">Reference proteome</keyword>
<dbReference type="PANTHER" id="PTHR33112">
    <property type="entry name" value="DOMAIN PROTEIN, PUTATIVE-RELATED"/>
    <property type="match status" value="1"/>
</dbReference>